<dbReference type="GO" id="GO:0098852">
    <property type="term" value="C:lytic vacuole membrane"/>
    <property type="evidence" value="ECO:0007669"/>
    <property type="project" value="UniProtKB-ARBA"/>
</dbReference>
<dbReference type="Gene3D" id="1.20.1280.290">
    <property type="match status" value="1"/>
</dbReference>
<keyword evidence="2 5" id="KW-0812">Transmembrane</keyword>
<keyword evidence="4 5" id="KW-0472">Membrane</keyword>
<name>A0A8S0RUI4_OLEEU</name>
<dbReference type="Gramene" id="OE9A092323T1">
    <property type="protein sequence ID" value="OE9A092323C1"/>
    <property type="gene ID" value="OE9A092323"/>
</dbReference>
<organism evidence="6 7">
    <name type="scientific">Olea europaea subsp. europaea</name>
    <dbReference type="NCBI Taxonomy" id="158383"/>
    <lineage>
        <taxon>Eukaryota</taxon>
        <taxon>Viridiplantae</taxon>
        <taxon>Streptophyta</taxon>
        <taxon>Embryophyta</taxon>
        <taxon>Tracheophyta</taxon>
        <taxon>Spermatophyta</taxon>
        <taxon>Magnoliopsida</taxon>
        <taxon>eudicotyledons</taxon>
        <taxon>Gunneridae</taxon>
        <taxon>Pentapetalae</taxon>
        <taxon>asterids</taxon>
        <taxon>lamiids</taxon>
        <taxon>Lamiales</taxon>
        <taxon>Oleaceae</taxon>
        <taxon>Oleeae</taxon>
        <taxon>Olea</taxon>
    </lineage>
</organism>
<evidence type="ECO:0000256" key="4">
    <source>
        <dbReference type="ARBA" id="ARBA00023136"/>
    </source>
</evidence>
<dbReference type="AlphaFoldDB" id="A0A8S0RUI4"/>
<dbReference type="Pfam" id="PF04193">
    <property type="entry name" value="PQ-loop"/>
    <property type="match status" value="2"/>
</dbReference>
<feature type="transmembrane region" description="Helical" evidence="5">
    <location>
        <begin position="441"/>
        <end position="461"/>
    </location>
</feature>
<evidence type="ECO:0000313" key="7">
    <source>
        <dbReference type="Proteomes" id="UP000594638"/>
    </source>
</evidence>
<dbReference type="EMBL" id="CACTIH010003736">
    <property type="protein sequence ID" value="CAA2983598.1"/>
    <property type="molecule type" value="Genomic_DNA"/>
</dbReference>
<feature type="transmembrane region" description="Helical" evidence="5">
    <location>
        <begin position="481"/>
        <end position="501"/>
    </location>
</feature>
<dbReference type="OrthoDB" id="8048523at2759"/>
<sequence length="523" mass="57608">MQKALPYRYWLSTTTIEGDATNCPSGNRKTTDDDKAILKKLMTKYGGGFCPKRLPHVPCGILLHGHGVNPIIFDVDEHHEAAVMNELSKIVTAEERCSTTGANFLTAFFSENCLAGLKKPWGTHFFCTKDGVSLALGLLSVMAWTVAEIPQIITNYKQKSTHGLSILFLLTWVLGDFLNLFGCTLEPATLPTQYYLAVLYTVTTLILAAQAMYYGHIYHGLKCKRQTLEFYIINGTNLMSVFIMHVKVIQAGDVEEKDHRYGIDNKQVDNEERLGNPLSSPIPLPAISHDSSPEDLYYMSARSLQISHTPTVGSFPPQKTPDAEHHGASEPLLGQARSTQSAPPAKTKTMLCVVSLMTFFIGGLNLQQAETSRHNMIFLNSTSGVVLQVGRQLLQVTGDFEQETSASKRREIGSILGWGMAAIYLGGRLPQICLNGLNPLMFVFAIVGNAAYLASIIVSSLKWSKIRPNLPWLVDSGGCVLLDTFTLIPFSFLASGIIILLEARVRRSEMFTSKNADDQLPSK</sequence>
<dbReference type="Proteomes" id="UP000594638">
    <property type="component" value="Unassembled WGS sequence"/>
</dbReference>
<proteinExistence type="predicted"/>
<accession>A0A8S0RUI4</accession>
<dbReference type="PANTHER" id="PTHR16201:SF44">
    <property type="entry name" value="SEVEN TRANSMEMBRANE PROTEIN 1"/>
    <property type="match status" value="1"/>
</dbReference>
<keyword evidence="3 5" id="KW-1133">Transmembrane helix</keyword>
<keyword evidence="7" id="KW-1185">Reference proteome</keyword>
<dbReference type="GO" id="GO:0015174">
    <property type="term" value="F:basic amino acid transmembrane transporter activity"/>
    <property type="evidence" value="ECO:0007669"/>
    <property type="project" value="UniProtKB-ARBA"/>
</dbReference>
<dbReference type="InterPro" id="IPR006603">
    <property type="entry name" value="PQ-loop_rpt"/>
</dbReference>
<gene>
    <name evidence="6" type="ORF">OLEA9_A092323</name>
</gene>
<evidence type="ECO:0000256" key="2">
    <source>
        <dbReference type="ARBA" id="ARBA00022692"/>
    </source>
</evidence>
<dbReference type="InterPro" id="IPR051415">
    <property type="entry name" value="LAAT-1"/>
</dbReference>
<dbReference type="SMART" id="SM00679">
    <property type="entry name" value="CTNS"/>
    <property type="match status" value="2"/>
</dbReference>
<protein>
    <submittedName>
        <fullName evidence="6">Uncharacterized protein</fullName>
    </submittedName>
</protein>
<dbReference type="PANTHER" id="PTHR16201">
    <property type="entry name" value="SEVEN TRANSMEMBRANE PROTEIN 1-RELATED"/>
    <property type="match status" value="1"/>
</dbReference>
<evidence type="ECO:0000256" key="5">
    <source>
        <dbReference type="SAM" id="Phobius"/>
    </source>
</evidence>
<feature type="transmembrane region" description="Helical" evidence="5">
    <location>
        <begin position="164"/>
        <end position="182"/>
    </location>
</feature>
<reference evidence="6 7" key="1">
    <citation type="submission" date="2019-12" db="EMBL/GenBank/DDBJ databases">
        <authorList>
            <person name="Alioto T."/>
            <person name="Alioto T."/>
            <person name="Gomez Garrido J."/>
        </authorList>
    </citation>
    <scope>NUCLEOTIDE SEQUENCE [LARGE SCALE GENOMIC DNA]</scope>
</reference>
<evidence type="ECO:0000313" key="6">
    <source>
        <dbReference type="EMBL" id="CAA2983598.1"/>
    </source>
</evidence>
<dbReference type="FunFam" id="1.20.1280.290:FF:000009">
    <property type="entry name" value="PQ loop repeat family protein"/>
    <property type="match status" value="1"/>
</dbReference>
<comment type="subcellular location">
    <subcellularLocation>
        <location evidence="1">Membrane</location>
        <topology evidence="1">Multi-pass membrane protein</topology>
    </subcellularLocation>
</comment>
<comment type="caution">
    <text evidence="6">The sequence shown here is derived from an EMBL/GenBank/DDBJ whole genome shotgun (WGS) entry which is preliminary data.</text>
</comment>
<feature type="transmembrane region" description="Helical" evidence="5">
    <location>
        <begin position="194"/>
        <end position="215"/>
    </location>
</feature>
<evidence type="ECO:0000256" key="3">
    <source>
        <dbReference type="ARBA" id="ARBA00022989"/>
    </source>
</evidence>
<evidence type="ECO:0000256" key="1">
    <source>
        <dbReference type="ARBA" id="ARBA00004141"/>
    </source>
</evidence>